<evidence type="ECO:0000313" key="8">
    <source>
        <dbReference type="EMBL" id="EFX85588.1"/>
    </source>
</evidence>
<dbReference type="SMART" id="SM00479">
    <property type="entry name" value="EXOIII"/>
    <property type="match status" value="1"/>
</dbReference>
<dbReference type="FunFam" id="3.30.420.10:FF:000031">
    <property type="entry name" value="RNA exonuclease 1"/>
    <property type="match status" value="1"/>
</dbReference>
<dbReference type="CDD" id="cd06145">
    <property type="entry name" value="REX1_like"/>
    <property type="match status" value="1"/>
</dbReference>
<dbReference type="Gene3D" id="3.30.420.10">
    <property type="entry name" value="Ribonuclease H-like superfamily/Ribonuclease H"/>
    <property type="match status" value="1"/>
</dbReference>
<dbReference type="KEGG" id="dpx:DAPPUDRAFT_237744"/>
<comment type="similarity">
    <text evidence="2">Belongs to the REXO1/REXO3 family.</text>
</comment>
<dbReference type="SUPFAM" id="SSF53098">
    <property type="entry name" value="Ribonuclease H-like"/>
    <property type="match status" value="1"/>
</dbReference>
<dbReference type="Pfam" id="PF00929">
    <property type="entry name" value="RNase_T"/>
    <property type="match status" value="1"/>
</dbReference>
<dbReference type="PhylomeDB" id="E9G4A0"/>
<keyword evidence="5" id="KW-0269">Exonuclease</keyword>
<dbReference type="OrthoDB" id="206335at2759"/>
<evidence type="ECO:0000259" key="7">
    <source>
        <dbReference type="SMART" id="SM00479"/>
    </source>
</evidence>
<evidence type="ECO:0000256" key="2">
    <source>
        <dbReference type="ARBA" id="ARBA00006357"/>
    </source>
</evidence>
<dbReference type="Proteomes" id="UP000000305">
    <property type="component" value="Unassembled WGS sequence"/>
</dbReference>
<dbReference type="GO" id="GO:0005634">
    <property type="term" value="C:nucleus"/>
    <property type="evidence" value="ECO:0000318"/>
    <property type="project" value="GO_Central"/>
</dbReference>
<accession>E9G4A0</accession>
<dbReference type="OMA" id="SECARCT"/>
<dbReference type="AlphaFoldDB" id="E9G4A0"/>
<evidence type="ECO:0000256" key="5">
    <source>
        <dbReference type="ARBA" id="ARBA00022839"/>
    </source>
</evidence>
<dbReference type="InterPro" id="IPR012337">
    <property type="entry name" value="RNaseH-like_sf"/>
</dbReference>
<feature type="domain" description="Exonuclease" evidence="7">
    <location>
        <begin position="74"/>
        <end position="221"/>
    </location>
</feature>
<dbReference type="GO" id="GO:0031125">
    <property type="term" value="P:rRNA 3'-end processing"/>
    <property type="evidence" value="ECO:0000318"/>
    <property type="project" value="GO_Central"/>
</dbReference>
<comment type="subcellular location">
    <subcellularLocation>
        <location evidence="1">Nucleus</location>
    </subcellularLocation>
</comment>
<protein>
    <recommendedName>
        <fullName evidence="7">Exonuclease domain-containing protein</fullName>
    </recommendedName>
</protein>
<sequence length="221" mass="24545">MQVNRDDPGCSYHWDSSYQRRGYKTPYSCCNGNPNSKGCTVNKWHVSDTGNLASQKEFVRTVEKPQPSPDGDYGVYALDCEMCYTTGGGELTRIAVISSDYKTVYETLVMPDNPILDYNTRCSGITEDDLVDVKTTLKDVQAFLLNLLSSKTILIGHDLDGDLRALGVMIHDTVIDTSVIFPHSQGPPFRRALKTLCQEYLKKSIRNGGVHNCSEDAIACM</sequence>
<keyword evidence="6" id="KW-0539">Nucleus</keyword>
<reference evidence="8 9" key="1">
    <citation type="journal article" date="2011" name="Science">
        <title>The ecoresponsive genome of Daphnia pulex.</title>
        <authorList>
            <person name="Colbourne J.K."/>
            <person name="Pfrender M.E."/>
            <person name="Gilbert D."/>
            <person name="Thomas W.K."/>
            <person name="Tucker A."/>
            <person name="Oakley T.H."/>
            <person name="Tokishita S."/>
            <person name="Aerts A."/>
            <person name="Arnold G.J."/>
            <person name="Basu M.K."/>
            <person name="Bauer D.J."/>
            <person name="Caceres C.E."/>
            <person name="Carmel L."/>
            <person name="Casola C."/>
            <person name="Choi J.H."/>
            <person name="Detter J.C."/>
            <person name="Dong Q."/>
            <person name="Dusheyko S."/>
            <person name="Eads B.D."/>
            <person name="Frohlich T."/>
            <person name="Geiler-Samerotte K.A."/>
            <person name="Gerlach D."/>
            <person name="Hatcher P."/>
            <person name="Jogdeo S."/>
            <person name="Krijgsveld J."/>
            <person name="Kriventseva E.V."/>
            <person name="Kultz D."/>
            <person name="Laforsch C."/>
            <person name="Lindquist E."/>
            <person name="Lopez J."/>
            <person name="Manak J.R."/>
            <person name="Muller J."/>
            <person name="Pangilinan J."/>
            <person name="Patwardhan R.P."/>
            <person name="Pitluck S."/>
            <person name="Pritham E.J."/>
            <person name="Rechtsteiner A."/>
            <person name="Rho M."/>
            <person name="Rogozin I.B."/>
            <person name="Sakarya O."/>
            <person name="Salamov A."/>
            <person name="Schaack S."/>
            <person name="Shapiro H."/>
            <person name="Shiga Y."/>
            <person name="Skalitzky C."/>
            <person name="Smith Z."/>
            <person name="Souvorov A."/>
            <person name="Sung W."/>
            <person name="Tang Z."/>
            <person name="Tsuchiya D."/>
            <person name="Tu H."/>
            <person name="Vos H."/>
            <person name="Wang M."/>
            <person name="Wolf Y.I."/>
            <person name="Yamagata H."/>
            <person name="Yamada T."/>
            <person name="Ye Y."/>
            <person name="Shaw J.R."/>
            <person name="Andrews J."/>
            <person name="Crease T.J."/>
            <person name="Tang H."/>
            <person name="Lucas S.M."/>
            <person name="Robertson H.M."/>
            <person name="Bork P."/>
            <person name="Koonin E.V."/>
            <person name="Zdobnov E.M."/>
            <person name="Grigoriev I.V."/>
            <person name="Lynch M."/>
            <person name="Boore J.L."/>
        </authorList>
    </citation>
    <scope>NUCLEOTIDE SEQUENCE [LARGE SCALE GENOMIC DNA]</scope>
</reference>
<dbReference type="HOGENOM" id="CLU_022453_5_0_1"/>
<dbReference type="PANTHER" id="PTHR12801:SF115">
    <property type="entry name" value="FI18136P1-RELATED"/>
    <property type="match status" value="1"/>
</dbReference>
<evidence type="ECO:0000256" key="6">
    <source>
        <dbReference type="ARBA" id="ARBA00023242"/>
    </source>
</evidence>
<name>E9G4A0_DAPPU</name>
<dbReference type="InterPro" id="IPR036397">
    <property type="entry name" value="RNaseH_sf"/>
</dbReference>
<evidence type="ECO:0000313" key="9">
    <source>
        <dbReference type="Proteomes" id="UP000000305"/>
    </source>
</evidence>
<dbReference type="PANTHER" id="PTHR12801">
    <property type="entry name" value="RNA EXONUCLEASE REXO1 / RECO3 FAMILY MEMBER-RELATED"/>
    <property type="match status" value="1"/>
</dbReference>
<organism evidence="8 9">
    <name type="scientific">Daphnia pulex</name>
    <name type="common">Water flea</name>
    <dbReference type="NCBI Taxonomy" id="6669"/>
    <lineage>
        <taxon>Eukaryota</taxon>
        <taxon>Metazoa</taxon>
        <taxon>Ecdysozoa</taxon>
        <taxon>Arthropoda</taxon>
        <taxon>Crustacea</taxon>
        <taxon>Branchiopoda</taxon>
        <taxon>Diplostraca</taxon>
        <taxon>Cladocera</taxon>
        <taxon>Anomopoda</taxon>
        <taxon>Daphniidae</taxon>
        <taxon>Daphnia</taxon>
    </lineage>
</organism>
<dbReference type="GO" id="GO:0004527">
    <property type="term" value="F:exonuclease activity"/>
    <property type="evidence" value="ECO:0000318"/>
    <property type="project" value="GO_Central"/>
</dbReference>
<dbReference type="InterPro" id="IPR013520">
    <property type="entry name" value="Ribonucl_H"/>
</dbReference>
<proteinExistence type="inferred from homology"/>
<dbReference type="FunCoup" id="E9G4A0">
    <property type="interactions" value="1782"/>
</dbReference>
<dbReference type="GO" id="GO:0010629">
    <property type="term" value="P:negative regulation of gene expression"/>
    <property type="evidence" value="ECO:0007669"/>
    <property type="project" value="UniProtKB-ARBA"/>
</dbReference>
<dbReference type="GO" id="GO:0003676">
    <property type="term" value="F:nucleic acid binding"/>
    <property type="evidence" value="ECO:0007669"/>
    <property type="project" value="InterPro"/>
</dbReference>
<keyword evidence="4" id="KW-0378">Hydrolase</keyword>
<evidence type="ECO:0000256" key="1">
    <source>
        <dbReference type="ARBA" id="ARBA00004123"/>
    </source>
</evidence>
<dbReference type="InterPro" id="IPR047021">
    <property type="entry name" value="REXO1/3/4-like"/>
</dbReference>
<evidence type="ECO:0000256" key="3">
    <source>
        <dbReference type="ARBA" id="ARBA00022722"/>
    </source>
</evidence>
<dbReference type="InterPro" id="IPR034922">
    <property type="entry name" value="REX1-like_exo"/>
</dbReference>
<keyword evidence="9" id="KW-1185">Reference proteome</keyword>
<gene>
    <name evidence="8" type="ORF">DAPPUDRAFT_237744</name>
</gene>
<dbReference type="InParanoid" id="E9G4A0"/>
<dbReference type="STRING" id="6669.E9G4A0"/>
<evidence type="ECO:0000256" key="4">
    <source>
        <dbReference type="ARBA" id="ARBA00022801"/>
    </source>
</evidence>
<keyword evidence="3" id="KW-0540">Nuclease</keyword>
<dbReference type="EMBL" id="GL732532">
    <property type="protein sequence ID" value="EFX85588.1"/>
    <property type="molecule type" value="Genomic_DNA"/>
</dbReference>
<dbReference type="eggNOG" id="KOG2248">
    <property type="taxonomic scope" value="Eukaryota"/>
</dbReference>